<keyword evidence="10" id="KW-1185">Reference proteome</keyword>
<protein>
    <submittedName>
        <fullName evidence="9">MFS transporter</fullName>
    </submittedName>
</protein>
<dbReference type="SUPFAM" id="SSF103473">
    <property type="entry name" value="MFS general substrate transporter"/>
    <property type="match status" value="2"/>
</dbReference>
<dbReference type="InterPro" id="IPR036259">
    <property type="entry name" value="MFS_trans_sf"/>
</dbReference>
<feature type="transmembrane region" description="Helical" evidence="7">
    <location>
        <begin position="5"/>
        <end position="26"/>
    </location>
</feature>
<reference evidence="9 10" key="1">
    <citation type="submission" date="2019-12" db="EMBL/GenBank/DDBJ databases">
        <title>Novel species isolated from a subtropical stream in China.</title>
        <authorList>
            <person name="Lu H."/>
        </authorList>
    </citation>
    <scope>NUCLEOTIDE SEQUENCE [LARGE SCALE GENOMIC DNA]</scope>
    <source>
        <strain evidence="9 10">DS3</strain>
    </source>
</reference>
<dbReference type="GO" id="GO:0016020">
    <property type="term" value="C:membrane"/>
    <property type="evidence" value="ECO:0007669"/>
    <property type="project" value="UniProtKB-SubCell"/>
</dbReference>
<proteinExistence type="inferred from homology"/>
<feature type="transmembrane region" description="Helical" evidence="7">
    <location>
        <begin position="188"/>
        <end position="207"/>
    </location>
</feature>
<feature type="transmembrane region" description="Helical" evidence="7">
    <location>
        <begin position="133"/>
        <end position="153"/>
    </location>
</feature>
<dbReference type="InterPro" id="IPR003663">
    <property type="entry name" value="Sugar/inositol_transpt"/>
</dbReference>
<dbReference type="InterPro" id="IPR005829">
    <property type="entry name" value="Sugar_transporter_CS"/>
</dbReference>
<dbReference type="Proteomes" id="UP000448575">
    <property type="component" value="Unassembled WGS sequence"/>
</dbReference>
<dbReference type="PROSITE" id="PS50850">
    <property type="entry name" value="MFS"/>
    <property type="match status" value="1"/>
</dbReference>
<keyword evidence="3" id="KW-0813">Transport</keyword>
<dbReference type="PROSITE" id="PS00216">
    <property type="entry name" value="SUGAR_TRANSPORT_1"/>
    <property type="match status" value="1"/>
</dbReference>
<evidence type="ECO:0000256" key="2">
    <source>
        <dbReference type="ARBA" id="ARBA00010992"/>
    </source>
</evidence>
<evidence type="ECO:0000256" key="1">
    <source>
        <dbReference type="ARBA" id="ARBA00004141"/>
    </source>
</evidence>
<name>A0A6N9HB00_9BURK</name>
<feature type="transmembrane region" description="Helical" evidence="7">
    <location>
        <begin position="575"/>
        <end position="599"/>
    </location>
</feature>
<gene>
    <name evidence="9" type="ORF">GTP41_00730</name>
</gene>
<accession>A0A6N9HB00</accession>
<keyword evidence="5 7" id="KW-1133">Transmembrane helix</keyword>
<keyword evidence="6 7" id="KW-0472">Membrane</keyword>
<dbReference type="GO" id="GO:0022857">
    <property type="term" value="F:transmembrane transporter activity"/>
    <property type="evidence" value="ECO:0007669"/>
    <property type="project" value="InterPro"/>
</dbReference>
<dbReference type="PRINTS" id="PR00171">
    <property type="entry name" value="SUGRTRNSPORT"/>
</dbReference>
<feature type="transmembrane region" description="Helical" evidence="7">
    <location>
        <begin position="514"/>
        <end position="537"/>
    </location>
</feature>
<comment type="caution">
    <text evidence="9">The sequence shown here is derived from an EMBL/GenBank/DDBJ whole genome shotgun (WGS) entry which is preliminary data.</text>
</comment>
<dbReference type="PANTHER" id="PTHR48020">
    <property type="entry name" value="PROTON MYO-INOSITOL COTRANSPORTER"/>
    <property type="match status" value="1"/>
</dbReference>
<dbReference type="AlphaFoldDB" id="A0A6N9HB00"/>
<dbReference type="EMBL" id="WWCJ01000001">
    <property type="protein sequence ID" value="MYN00616.1"/>
    <property type="molecule type" value="Genomic_DNA"/>
</dbReference>
<dbReference type="InterPro" id="IPR050814">
    <property type="entry name" value="Myo-inositol_Transporter"/>
</dbReference>
<feature type="transmembrane region" description="Helical" evidence="7">
    <location>
        <begin position="46"/>
        <end position="66"/>
    </location>
</feature>
<feature type="transmembrane region" description="Helical" evidence="7">
    <location>
        <begin position="103"/>
        <end position="121"/>
    </location>
</feature>
<dbReference type="InterPro" id="IPR005828">
    <property type="entry name" value="MFS_sugar_transport-like"/>
</dbReference>
<feature type="transmembrane region" description="Helical" evidence="7">
    <location>
        <begin position="367"/>
        <end position="387"/>
    </location>
</feature>
<evidence type="ECO:0000256" key="6">
    <source>
        <dbReference type="ARBA" id="ARBA00023136"/>
    </source>
</evidence>
<sequence>MRYLLFIAGMGGLLYGIDIGIIAGALPYLEATASVAWKLSAQQLSFIVAAVLLGSVLSSLFAGALADAIGRRWTMVLAGALFTASIPLIALSDGYLPLLLGRLLQGVSGGLIGVAVPLYLAECLHADKRGRGAALFQLLLTIGLVAAAVIGLVQANSVDSATQAAQALPAGARADAIFAAKDHAWRSIFWMCLTPGLVFTFGSLLLAESPRWLVQRGRIEQARAALLRTRAPAEAETELRDMQAAAGTVAARRNQAAAQGPGAGPSAGDIAAARGVAAPRDGSPASAPAGDSLASRRYILPFLLACLVLACTQATGINSVLAYVVNILNQAGLPGATANMADVGLKVLNAVMTVVAVLLVDRKGRKFLLMLGSAGIVVALLAAGLLFRSAEGEQRDVRSIVAAQAQGDTLTLRLDAPTLQALGAPAGDAAQLLTVSYSYGPFTNVQTRRSDDPALPAMILSRDSAVQEDSVIGAFFRRLHLNPFADPAAGRNAPLQIEQARIGALPSEAHGWQVTLAICLFVASFAVGPGVCVWLALSELMPTRIRSNGMSIALLVNQFVSTTIAAVFLPTVGQYGYAAMFFFWAGCTVVYFLTATFLLPETKGKTLEEIEAHFAR</sequence>
<keyword evidence="4 7" id="KW-0812">Transmembrane</keyword>
<feature type="transmembrane region" description="Helical" evidence="7">
    <location>
        <begin position="298"/>
        <end position="323"/>
    </location>
</feature>
<feature type="domain" description="Major facilitator superfamily (MFS) profile" evidence="8">
    <location>
        <begin position="4"/>
        <end position="603"/>
    </location>
</feature>
<comment type="subcellular location">
    <subcellularLocation>
        <location evidence="1">Membrane</location>
        <topology evidence="1">Multi-pass membrane protein</topology>
    </subcellularLocation>
</comment>
<evidence type="ECO:0000259" key="8">
    <source>
        <dbReference type="PROSITE" id="PS50850"/>
    </source>
</evidence>
<dbReference type="Gene3D" id="1.20.1250.20">
    <property type="entry name" value="MFS general substrate transporter like domains"/>
    <property type="match status" value="2"/>
</dbReference>
<dbReference type="InterPro" id="IPR020846">
    <property type="entry name" value="MFS_dom"/>
</dbReference>
<comment type="similarity">
    <text evidence="2">Belongs to the major facilitator superfamily. Sugar transporter (TC 2.A.1.1) family.</text>
</comment>
<feature type="transmembrane region" description="Helical" evidence="7">
    <location>
        <begin position="549"/>
        <end position="569"/>
    </location>
</feature>
<feature type="transmembrane region" description="Helical" evidence="7">
    <location>
        <begin position="73"/>
        <end position="91"/>
    </location>
</feature>
<evidence type="ECO:0000256" key="3">
    <source>
        <dbReference type="ARBA" id="ARBA00022448"/>
    </source>
</evidence>
<dbReference type="Pfam" id="PF00083">
    <property type="entry name" value="Sugar_tr"/>
    <property type="match status" value="2"/>
</dbReference>
<feature type="transmembrane region" description="Helical" evidence="7">
    <location>
        <begin position="343"/>
        <end position="360"/>
    </location>
</feature>
<organism evidence="9 10">
    <name type="scientific">Pseudoduganella guangdongensis</name>
    <dbReference type="NCBI Taxonomy" id="2692179"/>
    <lineage>
        <taxon>Bacteria</taxon>
        <taxon>Pseudomonadati</taxon>
        <taxon>Pseudomonadota</taxon>
        <taxon>Betaproteobacteria</taxon>
        <taxon>Burkholderiales</taxon>
        <taxon>Oxalobacteraceae</taxon>
        <taxon>Telluria group</taxon>
        <taxon>Pseudoduganella</taxon>
    </lineage>
</organism>
<evidence type="ECO:0000256" key="4">
    <source>
        <dbReference type="ARBA" id="ARBA00022692"/>
    </source>
</evidence>
<evidence type="ECO:0000313" key="9">
    <source>
        <dbReference type="EMBL" id="MYN00616.1"/>
    </source>
</evidence>
<evidence type="ECO:0000313" key="10">
    <source>
        <dbReference type="Proteomes" id="UP000448575"/>
    </source>
</evidence>
<evidence type="ECO:0000256" key="7">
    <source>
        <dbReference type="SAM" id="Phobius"/>
    </source>
</evidence>
<dbReference type="PANTHER" id="PTHR48020:SF12">
    <property type="entry name" value="PROTON MYO-INOSITOL COTRANSPORTER"/>
    <property type="match status" value="1"/>
</dbReference>
<dbReference type="PROSITE" id="PS00217">
    <property type="entry name" value="SUGAR_TRANSPORT_2"/>
    <property type="match status" value="1"/>
</dbReference>
<evidence type="ECO:0000256" key="5">
    <source>
        <dbReference type="ARBA" id="ARBA00022989"/>
    </source>
</evidence>